<protein>
    <recommendedName>
        <fullName evidence="1">DED domain-containing protein</fullName>
    </recommendedName>
</protein>
<evidence type="ECO:0000313" key="3">
    <source>
        <dbReference type="Proteomes" id="UP000225706"/>
    </source>
</evidence>
<dbReference type="InterPro" id="IPR011029">
    <property type="entry name" value="DEATH-like_dom_sf"/>
</dbReference>
<feature type="domain" description="DED" evidence="1">
    <location>
        <begin position="27"/>
        <end position="109"/>
    </location>
</feature>
<sequence length="293" mass="33117">MALLTVTSRLKPIENRKGVLKYQLPPVFKEFVVGCVRDLSIDDRAAFWFWCFGDVPVSKLDVNLESDHDIFKLFVVLVQESTLSAKDVSFLERILSTIGRKDLLQRLKQVELRMFIGNIVEGYVRLRAFAHQDGGALESASCSDTPIDLLVETKTRNMGLIEEILDQFSEVVVDGDFLQICNEIIRSHLSWSGFVAYLVIIGELYSLHSVDVAVSEGYYVCALSGTKTSQLLAEWISENGGTVADFHLHFNENSDRECAKLQDDTEHVNIAFPKYKKGEHTVRKILVQCTYSK</sequence>
<dbReference type="Gene3D" id="1.10.533.10">
    <property type="entry name" value="Death Domain, Fas"/>
    <property type="match status" value="1"/>
</dbReference>
<dbReference type="EMBL" id="LSMT01000094">
    <property type="protein sequence ID" value="PFX27842.1"/>
    <property type="molecule type" value="Genomic_DNA"/>
</dbReference>
<dbReference type="Proteomes" id="UP000225706">
    <property type="component" value="Unassembled WGS sequence"/>
</dbReference>
<dbReference type="PROSITE" id="PS50168">
    <property type="entry name" value="DED"/>
    <property type="match status" value="1"/>
</dbReference>
<organism evidence="2 3">
    <name type="scientific">Stylophora pistillata</name>
    <name type="common">Smooth cauliflower coral</name>
    <dbReference type="NCBI Taxonomy" id="50429"/>
    <lineage>
        <taxon>Eukaryota</taxon>
        <taxon>Metazoa</taxon>
        <taxon>Cnidaria</taxon>
        <taxon>Anthozoa</taxon>
        <taxon>Hexacorallia</taxon>
        <taxon>Scleractinia</taxon>
        <taxon>Astrocoeniina</taxon>
        <taxon>Pocilloporidae</taxon>
        <taxon>Stylophora</taxon>
    </lineage>
</organism>
<dbReference type="GO" id="GO:0042981">
    <property type="term" value="P:regulation of apoptotic process"/>
    <property type="evidence" value="ECO:0007669"/>
    <property type="project" value="InterPro"/>
</dbReference>
<evidence type="ECO:0000259" key="1">
    <source>
        <dbReference type="PROSITE" id="PS50168"/>
    </source>
</evidence>
<reference evidence="3" key="1">
    <citation type="journal article" date="2017" name="bioRxiv">
        <title>Comparative analysis of the genomes of Stylophora pistillata and Acropora digitifera provides evidence for extensive differences between species of corals.</title>
        <authorList>
            <person name="Voolstra C.R."/>
            <person name="Li Y."/>
            <person name="Liew Y.J."/>
            <person name="Baumgarten S."/>
            <person name="Zoccola D."/>
            <person name="Flot J.-F."/>
            <person name="Tambutte S."/>
            <person name="Allemand D."/>
            <person name="Aranda M."/>
        </authorList>
    </citation>
    <scope>NUCLEOTIDE SEQUENCE [LARGE SCALE GENOMIC DNA]</scope>
</reference>
<keyword evidence="3" id="KW-1185">Reference proteome</keyword>
<dbReference type="OrthoDB" id="5971395at2759"/>
<dbReference type="AlphaFoldDB" id="A0A2B4SH90"/>
<evidence type="ECO:0000313" key="2">
    <source>
        <dbReference type="EMBL" id="PFX27842.1"/>
    </source>
</evidence>
<dbReference type="Pfam" id="PF01335">
    <property type="entry name" value="DED"/>
    <property type="match status" value="1"/>
</dbReference>
<dbReference type="InterPro" id="IPR001875">
    <property type="entry name" value="DED_dom"/>
</dbReference>
<dbReference type="SUPFAM" id="SSF47986">
    <property type="entry name" value="DEATH domain"/>
    <property type="match status" value="1"/>
</dbReference>
<accession>A0A2B4SH90</accession>
<gene>
    <name evidence="2" type="ORF">AWC38_SpisGene7405</name>
</gene>
<name>A0A2B4SH90_STYPI</name>
<proteinExistence type="predicted"/>
<comment type="caution">
    <text evidence="2">The sequence shown here is derived from an EMBL/GenBank/DDBJ whole genome shotgun (WGS) entry which is preliminary data.</text>
</comment>